<dbReference type="Proteomes" id="UP001152531">
    <property type="component" value="Unassembled WGS sequence"/>
</dbReference>
<accession>A0ACA9YE52</accession>
<organism evidence="1 2">
    <name type="scientific">[Candida] jaroonii</name>
    <dbReference type="NCBI Taxonomy" id="467808"/>
    <lineage>
        <taxon>Eukaryota</taxon>
        <taxon>Fungi</taxon>
        <taxon>Dikarya</taxon>
        <taxon>Ascomycota</taxon>
        <taxon>Saccharomycotina</taxon>
        <taxon>Pichiomycetes</taxon>
        <taxon>Debaryomycetaceae</taxon>
        <taxon>Yamadazyma</taxon>
    </lineage>
</organism>
<protein>
    <submittedName>
        <fullName evidence="1">Uncharacterized protein</fullName>
    </submittedName>
</protein>
<evidence type="ECO:0000313" key="2">
    <source>
        <dbReference type="Proteomes" id="UP001152531"/>
    </source>
</evidence>
<keyword evidence="2" id="KW-1185">Reference proteome</keyword>
<evidence type="ECO:0000313" key="1">
    <source>
        <dbReference type="EMBL" id="CAH6722943.1"/>
    </source>
</evidence>
<proteinExistence type="predicted"/>
<name>A0ACA9YE52_9ASCO</name>
<gene>
    <name evidence="1" type="ORF">CLIB1444_12S00738</name>
</gene>
<comment type="caution">
    <text evidence="1">The sequence shown here is derived from an EMBL/GenBank/DDBJ whole genome shotgun (WGS) entry which is preliminary data.</text>
</comment>
<dbReference type="EMBL" id="CALSDN010000012">
    <property type="protein sequence ID" value="CAH6722943.1"/>
    <property type="molecule type" value="Genomic_DNA"/>
</dbReference>
<reference evidence="1" key="1">
    <citation type="submission" date="2022-06" db="EMBL/GenBank/DDBJ databases">
        <authorList>
            <person name="Legras J.-L."/>
            <person name="Devillers H."/>
            <person name="Grondin C."/>
        </authorList>
    </citation>
    <scope>NUCLEOTIDE SEQUENCE</scope>
    <source>
        <strain evidence="1">CLIB 1444</strain>
    </source>
</reference>
<sequence>MSEKSHPLVGSITASGPTDVRGSLGPTKSSSGESTAPTISPSIPPTSTTTHPNHWTHGFQPPTTAFKFYPSKKLANRLTLNTIQGKFFKPMAVLESVGHKSIHSDNHHSIYEDNDASDSYTDLLYPQTNPIQAFSSHFSLPKVSLNVPSLKNANDVIDHFQNDISRLIYHNFYAHDDIILCWGGLYNNEYSCFSKIGLPANVDIAKVSVYFPVDLPPFIDRDILMSPYLSSNKHLYLFNPDRSTITLLDAFTSNLPDHLCSCSFAKISDRHVFIYGGFEVKIVRVYHDDTTDRWIVEKDLVLNEDGYIMDTITFKFVKVPLVKSENEDFSLGRLGNGITANVYNEVSYDDTVSSFAGSAQFNNFTDSSYYSPYIPAKSDRDSTTKSDRESVKDGTKSPATKKKNILSEPGTPTSSSGSMTQKLTKTKSVGSKDSKRERSNSNGGKKHRDISHLHSSSPIGKSTSPNYRQSSPLPVEFQQAVGIPAHLQSSYSNQVKQHRSNSGSLNSRPVSPQPQQPTAVRPNFSKIITFDGSELDDDIEATDVFGETPVKPTHSLTSVFIFGGFIETMDGGIKKYVATNDFLRIDLICEGPFFMTNFHKVARIFKIAPSIDTPSPRGYFASTLIDLNENHDEECDWTNPRPFSPNDEESSNSSIQTSNSRHHNKITKILTPEEFFSQKGLLVQGGCDNEKRVFSDMFVFRFGTQKWESLDTFTYDYFDQQQQPMEDKDLVSERQNLSPNLVEAELRACHHQAIFYNNFGKQLVIFVGGFRSDFLKYVDEEPYVTDKLDVSCLNRMKLAAKNFDTCRVLVFNVKTQTWGFSRFYYDLRKNISHQAFEDIKDNPMFIDANLVHHGAGFALNGRILTICQGLITVVPEDEENFKKCQDMYTSMLFGCHLQISFPSI</sequence>